<dbReference type="CDD" id="cd22162">
    <property type="entry name" value="F-box_AtSKIP3-like"/>
    <property type="match status" value="1"/>
</dbReference>
<dbReference type="Gene3D" id="1.20.1280.50">
    <property type="match status" value="1"/>
</dbReference>
<dbReference type="Pfam" id="PF14299">
    <property type="entry name" value="PP2"/>
    <property type="match status" value="1"/>
</dbReference>
<gene>
    <name evidence="3" type="ORF">C5167_031974</name>
</gene>
<dbReference type="OMA" id="WMELEIG"/>
<dbReference type="Pfam" id="PF12937">
    <property type="entry name" value="F-box-like"/>
    <property type="match status" value="1"/>
</dbReference>
<dbReference type="InterPro" id="IPR025886">
    <property type="entry name" value="PP2-like"/>
</dbReference>
<protein>
    <recommendedName>
        <fullName evidence="2">F-box domain-containing protein</fullName>
    </recommendedName>
</protein>
<evidence type="ECO:0000313" key="4">
    <source>
        <dbReference type="Proteomes" id="UP000316621"/>
    </source>
</evidence>
<feature type="region of interest" description="Disordered" evidence="1">
    <location>
        <begin position="219"/>
        <end position="241"/>
    </location>
</feature>
<dbReference type="SUPFAM" id="SSF81383">
    <property type="entry name" value="F-box domain"/>
    <property type="match status" value="1"/>
</dbReference>
<feature type="domain" description="F-box" evidence="2">
    <location>
        <begin position="10"/>
        <end position="51"/>
    </location>
</feature>
<organism evidence="3 4">
    <name type="scientific">Papaver somniferum</name>
    <name type="common">Opium poppy</name>
    <dbReference type="NCBI Taxonomy" id="3469"/>
    <lineage>
        <taxon>Eukaryota</taxon>
        <taxon>Viridiplantae</taxon>
        <taxon>Streptophyta</taxon>
        <taxon>Embryophyta</taxon>
        <taxon>Tracheophyta</taxon>
        <taxon>Spermatophyta</taxon>
        <taxon>Magnoliopsida</taxon>
        <taxon>Ranunculales</taxon>
        <taxon>Papaveraceae</taxon>
        <taxon>Papaveroideae</taxon>
        <taxon>Papaver</taxon>
    </lineage>
</organism>
<dbReference type="InterPro" id="IPR001810">
    <property type="entry name" value="F-box_dom"/>
</dbReference>
<accession>A0A4Y7K8X6</accession>
<evidence type="ECO:0000313" key="3">
    <source>
        <dbReference type="EMBL" id="RZC68810.1"/>
    </source>
</evidence>
<proteinExistence type="predicted"/>
<dbReference type="AlphaFoldDB" id="A0A4Y7K8X6"/>
<sequence>MEKHENKSDFNSLPEGCISSILSLTSPRDACRSCLVSSVFKSAAESDALWDEFLPSDYKDIIGRASPPPSSSPSPSSSSPSPSPAADSSTSTATSSGINFSSKKELYYRLCNEPLLIDGGRKSFALEKSSGKKCFMLGAKELFIIWGDTPKYWRWTEFPGSRFAEVAELLSVCWLEFNGKLQTRLLSHKTLYGAYLVLKFVEGAYGFDHPPAEAEVKVVGGAGNSSSGASGERPVYLDPDGSRRRQLQVAPHRIGLIRRRFGHILRPAPSMSRWEGQFPQERNDGWMEIEMGHFYNDGGENSEGVEVQMSLREIKGGHWKSGLIIQGIEIRPKAGN</sequence>
<name>A0A4Y7K8X6_PAPSO</name>
<dbReference type="Gramene" id="RZC68810">
    <property type="protein sequence ID" value="RZC68810"/>
    <property type="gene ID" value="C5167_031974"/>
</dbReference>
<keyword evidence="4" id="KW-1185">Reference proteome</keyword>
<reference evidence="3 4" key="1">
    <citation type="journal article" date="2018" name="Science">
        <title>The opium poppy genome and morphinan production.</title>
        <authorList>
            <person name="Guo L."/>
            <person name="Winzer T."/>
            <person name="Yang X."/>
            <person name="Li Y."/>
            <person name="Ning Z."/>
            <person name="He Z."/>
            <person name="Teodor R."/>
            <person name="Lu Y."/>
            <person name="Bowser T.A."/>
            <person name="Graham I.A."/>
            <person name="Ye K."/>
        </authorList>
    </citation>
    <scope>NUCLEOTIDE SEQUENCE [LARGE SCALE GENOMIC DNA]</scope>
    <source>
        <strain evidence="4">cv. HN1</strain>
        <tissue evidence="3">Leaves</tissue>
    </source>
</reference>
<dbReference type="Proteomes" id="UP000316621">
    <property type="component" value="Chromosome 7"/>
</dbReference>
<dbReference type="PANTHER" id="PTHR32278:SF111">
    <property type="entry name" value="F-BOX PROTEIN PP2-B12-RELATED"/>
    <property type="match status" value="1"/>
</dbReference>
<dbReference type="PANTHER" id="PTHR32278">
    <property type="entry name" value="F-BOX DOMAIN-CONTAINING PROTEIN"/>
    <property type="match status" value="1"/>
</dbReference>
<feature type="compositionally biased region" description="Low complexity" evidence="1">
    <location>
        <begin position="73"/>
        <end position="96"/>
    </location>
</feature>
<evidence type="ECO:0000256" key="1">
    <source>
        <dbReference type="SAM" id="MobiDB-lite"/>
    </source>
</evidence>
<evidence type="ECO:0000259" key="2">
    <source>
        <dbReference type="Pfam" id="PF12937"/>
    </source>
</evidence>
<dbReference type="OrthoDB" id="1918565at2759"/>
<dbReference type="InterPro" id="IPR036047">
    <property type="entry name" value="F-box-like_dom_sf"/>
</dbReference>
<dbReference type="EMBL" id="CM010721">
    <property type="protein sequence ID" value="RZC68810.1"/>
    <property type="molecule type" value="Genomic_DNA"/>
</dbReference>
<feature type="region of interest" description="Disordered" evidence="1">
    <location>
        <begin position="64"/>
        <end position="97"/>
    </location>
</feature>